<organism evidence="2 3">
    <name type="scientific">Xenoophorus captivus</name>
    <dbReference type="NCBI Taxonomy" id="1517983"/>
    <lineage>
        <taxon>Eukaryota</taxon>
        <taxon>Metazoa</taxon>
        <taxon>Chordata</taxon>
        <taxon>Craniata</taxon>
        <taxon>Vertebrata</taxon>
        <taxon>Euteleostomi</taxon>
        <taxon>Actinopterygii</taxon>
        <taxon>Neopterygii</taxon>
        <taxon>Teleostei</taxon>
        <taxon>Neoteleostei</taxon>
        <taxon>Acanthomorphata</taxon>
        <taxon>Ovalentaria</taxon>
        <taxon>Atherinomorphae</taxon>
        <taxon>Cyprinodontiformes</taxon>
        <taxon>Goodeidae</taxon>
        <taxon>Xenoophorus</taxon>
    </lineage>
</organism>
<dbReference type="PANTHER" id="PTHR15720:SF12">
    <property type="entry name" value="GREB1-LIKE PROTEIN"/>
    <property type="match status" value="1"/>
</dbReference>
<keyword evidence="3" id="KW-1185">Reference proteome</keyword>
<sequence length="113" mass="13253">MTTRTSTSQGDDKTFEKSPLTLVSCFPYTLQTHQSRISIHNEIHWPSTDNLTYKMFNYVVDMNISFQQRDQPHNELVYFGLRNYSCSLQWGVASPILRCDDAFEKMVHTLLER</sequence>
<dbReference type="InterPro" id="IPR028422">
    <property type="entry name" value="GREB1"/>
</dbReference>
<evidence type="ECO:0000313" key="3">
    <source>
        <dbReference type="Proteomes" id="UP001434883"/>
    </source>
</evidence>
<reference evidence="2 3" key="1">
    <citation type="submission" date="2021-06" db="EMBL/GenBank/DDBJ databases">
        <authorList>
            <person name="Palmer J.M."/>
        </authorList>
    </citation>
    <scope>NUCLEOTIDE SEQUENCE [LARGE SCALE GENOMIC DNA]</scope>
    <source>
        <strain evidence="2 3">XC_2019</strain>
        <tissue evidence="2">Muscle</tissue>
    </source>
</reference>
<feature type="domain" description="GREB1-like circularly permuted SF2 helicase" evidence="1">
    <location>
        <begin position="22"/>
        <end position="112"/>
    </location>
</feature>
<dbReference type="Proteomes" id="UP001434883">
    <property type="component" value="Unassembled WGS sequence"/>
</dbReference>
<protein>
    <recommendedName>
        <fullName evidence="1">GREB1-like circularly permuted SF2 helicase domain-containing protein</fullName>
    </recommendedName>
</protein>
<gene>
    <name evidence="2" type="ORF">XENOCAPTIV_008980</name>
</gene>
<evidence type="ECO:0000259" key="1">
    <source>
        <dbReference type="Pfam" id="PF20692"/>
    </source>
</evidence>
<dbReference type="Pfam" id="PF20692">
    <property type="entry name" value="cpSF2-GREB1"/>
    <property type="match status" value="1"/>
</dbReference>
<name>A0ABV0QQS6_9TELE</name>
<comment type="caution">
    <text evidence="2">The sequence shown here is derived from an EMBL/GenBank/DDBJ whole genome shotgun (WGS) entry which is preliminary data.</text>
</comment>
<dbReference type="PANTHER" id="PTHR15720">
    <property type="entry name" value="GREB1-RELATED"/>
    <property type="match status" value="1"/>
</dbReference>
<dbReference type="InterPro" id="IPR048657">
    <property type="entry name" value="GREB1-like_cpSF2"/>
</dbReference>
<dbReference type="EMBL" id="JAHRIN010018871">
    <property type="protein sequence ID" value="MEQ2198183.1"/>
    <property type="molecule type" value="Genomic_DNA"/>
</dbReference>
<accession>A0ABV0QQS6</accession>
<evidence type="ECO:0000313" key="2">
    <source>
        <dbReference type="EMBL" id="MEQ2198183.1"/>
    </source>
</evidence>
<proteinExistence type="predicted"/>